<evidence type="ECO:0000256" key="4">
    <source>
        <dbReference type="ARBA" id="ARBA00023027"/>
    </source>
</evidence>
<dbReference type="Pfam" id="PF23286">
    <property type="entry name" value="LRR_13"/>
    <property type="match status" value="1"/>
</dbReference>
<evidence type="ECO:0000256" key="1">
    <source>
        <dbReference type="ARBA" id="ARBA00022614"/>
    </source>
</evidence>
<dbReference type="GO" id="GO:0006952">
    <property type="term" value="P:defense response"/>
    <property type="evidence" value="ECO:0007669"/>
    <property type="project" value="UniProtKB-KW"/>
</dbReference>
<evidence type="ECO:0000256" key="5">
    <source>
        <dbReference type="SAM" id="MobiDB-lite"/>
    </source>
</evidence>
<dbReference type="InterPro" id="IPR044974">
    <property type="entry name" value="Disease_R_plants"/>
</dbReference>
<feature type="compositionally biased region" description="Acidic residues" evidence="5">
    <location>
        <begin position="1116"/>
        <end position="1127"/>
    </location>
</feature>
<gene>
    <name evidence="7" type="ORF">RGQ29_015558</name>
</gene>
<dbReference type="Gene3D" id="1.10.8.430">
    <property type="entry name" value="Helical domain of apoptotic protease-activating factors"/>
    <property type="match status" value="1"/>
</dbReference>
<evidence type="ECO:0000256" key="3">
    <source>
        <dbReference type="ARBA" id="ARBA00022821"/>
    </source>
</evidence>
<keyword evidence="4" id="KW-0520">NAD</keyword>
<keyword evidence="2" id="KW-0677">Repeat</keyword>
<dbReference type="InterPro" id="IPR058192">
    <property type="entry name" value="WHD_ROQ1-like"/>
</dbReference>
<dbReference type="InterPro" id="IPR002182">
    <property type="entry name" value="NB-ARC"/>
</dbReference>
<dbReference type="EMBL" id="JAXUIC010000003">
    <property type="protein sequence ID" value="KAK4598111.1"/>
    <property type="molecule type" value="Genomic_DNA"/>
</dbReference>
<dbReference type="PANTHER" id="PTHR11017:SF570">
    <property type="entry name" value="DISEASE RESISTANCE PROTEIN (TIR-NBS CLASS)-RELATED"/>
    <property type="match status" value="1"/>
</dbReference>
<comment type="caution">
    <text evidence="7">The sequence shown here is derived from an EMBL/GenBank/DDBJ whole genome shotgun (WGS) entry which is preliminary data.</text>
</comment>
<dbReference type="InterPro" id="IPR036390">
    <property type="entry name" value="WH_DNA-bd_sf"/>
</dbReference>
<dbReference type="PANTHER" id="PTHR11017">
    <property type="entry name" value="LEUCINE-RICH REPEAT-CONTAINING PROTEIN"/>
    <property type="match status" value="1"/>
</dbReference>
<sequence length="1127" mass="129440">MALVTSEGASSSSFTQQPKKVDVFLSFRGEDTRLGFIGFLYKALCERGINTFIDDSLQRGEEISASLLKIIESSRISIIVFSENYASSTWCLDELAKIVECKNNDQLVLPVFYNVDPSEVRNQKGKYGKALSKHEKKSKDNKKLQSWRKALCEAANISGWHYKHDCTEFEFIQKIVEEISNFKLNRMPLSVPQFLVGINSRVEAIILQLEIGSDDVRMLGMYGPGGVGKTTIAKAVYNKIFDHFEGSSFLENVKDKSLTFDGIIQLREKLLHETLGMNGQLKVCSESKGTIAIENILRNKRILLILDDVDKLDQIERLIGGCDWFASGSRVIVTTRNKHLLQTLRTCHSTYKVEGLYDHEALELFSMHAFHKNKPEEDYSNLTDQVISYANGLPLALTIIGANLHGKSEMEWKSALDKYKMILDKDIQKVLEVSFQGLDEMEKDIFLDLACFFKGLYKDYVVDILNSCNLFPVIGIKNLIDKCLITVDQFNKLWMHDLLQQMGKEIVRQESPQIPGLRSRLWCYEDAFEVLTEDKGSDNIRGITIVSPKPTKLQLKANCFQKMGNLKFLLVSNVDTCGDLEYLPNGLRVLDWSRFPSSSLPSNFRPHNLVVLNMPQSPIILEKIFESTQYKSLTYMNFSSCQYIRKLPNLMSAAPNIKELNLRTCEKLVKVHDSVGCLAKLEGWDLSYCYKLRVLPSCISMKSLKLLYLFGCKRIKRLPDFPQEMENLKFLSLANTSIRELPPSFRNLTGLEVLDFGSFFNLCHLPRSIYQLQHLHTLYLSDYDQHSVGVGTYNWQHYLSNYGFPRLNFLKKLTSCFTPPNKCLLSSSEDLCLQESIVKFSRLQSLRIRESKFLQKIPKLPESIRKVRVVNCISLKSESVRELFLQFRRKLELPQNTKYGDNILMDSHSQRKLPHQIDYSTKIDDSLSHYKPPHSLHEFLMDYTRDSGESYEIIVTGKKIPKWFNHQSIENSISFWIGPEFPTIAVCLAFHLVPLKDNDANNDKYGYVRDDKISWDCHVNIFTNGHTQLLKSRTFSRMKCDHLWFFGVSHSQLQQYFRNIMQGDRNLVEVSCKISWWSSRNGKFAPVIARMGVHAECICHPPNSVIIDDNSQNVDDNSDYSENDDDN</sequence>
<evidence type="ECO:0000313" key="8">
    <source>
        <dbReference type="Proteomes" id="UP001324115"/>
    </source>
</evidence>
<dbReference type="InterPro" id="IPR000157">
    <property type="entry name" value="TIR_dom"/>
</dbReference>
<protein>
    <recommendedName>
        <fullName evidence="6">TIR domain-containing protein</fullName>
    </recommendedName>
</protein>
<dbReference type="AlphaFoldDB" id="A0AAN7FVK1"/>
<dbReference type="Gene3D" id="3.40.50.300">
    <property type="entry name" value="P-loop containing nucleotide triphosphate hydrolases"/>
    <property type="match status" value="1"/>
</dbReference>
<proteinExistence type="predicted"/>
<accession>A0AAN7FVK1</accession>
<dbReference type="InterPro" id="IPR027417">
    <property type="entry name" value="P-loop_NTPase"/>
</dbReference>
<evidence type="ECO:0000313" key="7">
    <source>
        <dbReference type="EMBL" id="KAK4598111.1"/>
    </source>
</evidence>
<keyword evidence="8" id="KW-1185">Reference proteome</keyword>
<feature type="domain" description="TIR" evidence="6">
    <location>
        <begin position="19"/>
        <end position="183"/>
    </location>
</feature>
<evidence type="ECO:0000259" key="6">
    <source>
        <dbReference type="PROSITE" id="PS50104"/>
    </source>
</evidence>
<dbReference type="Pfam" id="PF23282">
    <property type="entry name" value="WHD_ROQ1"/>
    <property type="match status" value="1"/>
</dbReference>
<dbReference type="PROSITE" id="PS50104">
    <property type="entry name" value="TIR"/>
    <property type="match status" value="1"/>
</dbReference>
<organism evidence="7 8">
    <name type="scientific">Quercus rubra</name>
    <name type="common">Northern red oak</name>
    <name type="synonym">Quercus borealis</name>
    <dbReference type="NCBI Taxonomy" id="3512"/>
    <lineage>
        <taxon>Eukaryota</taxon>
        <taxon>Viridiplantae</taxon>
        <taxon>Streptophyta</taxon>
        <taxon>Embryophyta</taxon>
        <taxon>Tracheophyta</taxon>
        <taxon>Spermatophyta</taxon>
        <taxon>Magnoliopsida</taxon>
        <taxon>eudicotyledons</taxon>
        <taxon>Gunneridae</taxon>
        <taxon>Pentapetalae</taxon>
        <taxon>rosids</taxon>
        <taxon>fabids</taxon>
        <taxon>Fagales</taxon>
        <taxon>Fagaceae</taxon>
        <taxon>Quercus</taxon>
    </lineage>
</organism>
<reference evidence="7 8" key="1">
    <citation type="journal article" date="2023" name="G3 (Bethesda)">
        <title>A haplotype-resolved chromosome-scale genome for Quercus rubra L. provides insights into the genetics of adaptive traits for red oak species.</title>
        <authorList>
            <person name="Kapoor B."/>
            <person name="Jenkins J."/>
            <person name="Schmutz J."/>
            <person name="Zhebentyayeva T."/>
            <person name="Kuelheim C."/>
            <person name="Coggeshall M."/>
            <person name="Heim C."/>
            <person name="Lasky J.R."/>
            <person name="Leites L."/>
            <person name="Islam-Faridi N."/>
            <person name="Romero-Severson J."/>
            <person name="DeLeo V.L."/>
            <person name="Lucas S.M."/>
            <person name="Lazic D."/>
            <person name="Gailing O."/>
            <person name="Carlson J."/>
            <person name="Staton M."/>
        </authorList>
    </citation>
    <scope>NUCLEOTIDE SEQUENCE [LARGE SCALE GENOMIC DNA]</scope>
    <source>
        <strain evidence="7">Pseudo-F2</strain>
    </source>
</reference>
<name>A0AAN7FVK1_QUERU</name>
<feature type="region of interest" description="Disordered" evidence="5">
    <location>
        <begin position="1108"/>
        <end position="1127"/>
    </location>
</feature>
<dbReference type="PRINTS" id="PR00364">
    <property type="entry name" value="DISEASERSIST"/>
</dbReference>
<dbReference type="InterPro" id="IPR042197">
    <property type="entry name" value="Apaf_helical"/>
</dbReference>
<dbReference type="Proteomes" id="UP001324115">
    <property type="component" value="Unassembled WGS sequence"/>
</dbReference>
<keyword evidence="3" id="KW-0611">Plant defense</keyword>
<dbReference type="SMART" id="SM00382">
    <property type="entry name" value="AAA"/>
    <property type="match status" value="1"/>
</dbReference>
<dbReference type="SUPFAM" id="SSF52058">
    <property type="entry name" value="L domain-like"/>
    <property type="match status" value="1"/>
</dbReference>
<dbReference type="Pfam" id="PF00931">
    <property type="entry name" value="NB-ARC"/>
    <property type="match status" value="1"/>
</dbReference>
<keyword evidence="1" id="KW-0433">Leucine-rich repeat</keyword>
<dbReference type="SMART" id="SM00255">
    <property type="entry name" value="TIR"/>
    <property type="match status" value="1"/>
</dbReference>
<dbReference type="Pfam" id="PF01582">
    <property type="entry name" value="TIR"/>
    <property type="match status" value="1"/>
</dbReference>
<dbReference type="InterPro" id="IPR003593">
    <property type="entry name" value="AAA+_ATPase"/>
</dbReference>
<dbReference type="Gene3D" id="3.40.50.10140">
    <property type="entry name" value="Toll/interleukin-1 receptor homology (TIR) domain"/>
    <property type="match status" value="1"/>
</dbReference>
<dbReference type="SUPFAM" id="SSF52540">
    <property type="entry name" value="P-loop containing nucleoside triphosphate hydrolases"/>
    <property type="match status" value="1"/>
</dbReference>
<dbReference type="InterPro" id="IPR058546">
    <property type="entry name" value="RPS4B/Roq1-like_LRR"/>
</dbReference>
<dbReference type="GO" id="GO:0043531">
    <property type="term" value="F:ADP binding"/>
    <property type="evidence" value="ECO:0007669"/>
    <property type="project" value="InterPro"/>
</dbReference>
<dbReference type="FunFam" id="3.40.50.10140:FF:000007">
    <property type="entry name" value="Disease resistance protein (TIR-NBS-LRR class)"/>
    <property type="match status" value="1"/>
</dbReference>
<dbReference type="SUPFAM" id="SSF52200">
    <property type="entry name" value="Toll/Interleukin receptor TIR domain"/>
    <property type="match status" value="1"/>
</dbReference>
<dbReference type="GO" id="GO:0007165">
    <property type="term" value="P:signal transduction"/>
    <property type="evidence" value="ECO:0007669"/>
    <property type="project" value="InterPro"/>
</dbReference>
<dbReference type="Gene3D" id="3.80.10.10">
    <property type="entry name" value="Ribonuclease Inhibitor"/>
    <property type="match status" value="2"/>
</dbReference>
<evidence type="ECO:0000256" key="2">
    <source>
        <dbReference type="ARBA" id="ARBA00022737"/>
    </source>
</evidence>
<dbReference type="SUPFAM" id="SSF46785">
    <property type="entry name" value="Winged helix' DNA-binding domain"/>
    <property type="match status" value="1"/>
</dbReference>
<dbReference type="InterPro" id="IPR032675">
    <property type="entry name" value="LRR_dom_sf"/>
</dbReference>
<dbReference type="InterPro" id="IPR035897">
    <property type="entry name" value="Toll_tir_struct_dom_sf"/>
</dbReference>